<dbReference type="InterPro" id="IPR007438">
    <property type="entry name" value="DUF488"/>
</dbReference>
<protein>
    <submittedName>
        <fullName evidence="1">DUF488 domain-containing protein</fullName>
    </submittedName>
</protein>
<gene>
    <name evidence="1" type="ORF">AAIR29_08450</name>
</gene>
<dbReference type="PANTHER" id="PTHR39337">
    <property type="entry name" value="BLR5642 PROTEIN"/>
    <property type="match status" value="1"/>
</dbReference>
<proteinExistence type="predicted"/>
<keyword evidence="2" id="KW-1185">Reference proteome</keyword>
<dbReference type="Pfam" id="PF04343">
    <property type="entry name" value="DUF488"/>
    <property type="match status" value="1"/>
</dbReference>
<dbReference type="PANTHER" id="PTHR39337:SF1">
    <property type="entry name" value="BLR5642 PROTEIN"/>
    <property type="match status" value="1"/>
</dbReference>
<accession>A0ABU9X8C0</accession>
<name>A0ABU9X8C0_9GAMM</name>
<dbReference type="Proteomes" id="UP001461960">
    <property type="component" value="Unassembled WGS sequence"/>
</dbReference>
<organism evidence="1 2">
    <name type="scientific">Psychrobacter saeujeotis</name>
    <dbReference type="NCBI Taxonomy" id="3143436"/>
    <lineage>
        <taxon>Bacteria</taxon>
        <taxon>Pseudomonadati</taxon>
        <taxon>Pseudomonadota</taxon>
        <taxon>Gammaproteobacteria</taxon>
        <taxon>Moraxellales</taxon>
        <taxon>Moraxellaceae</taxon>
        <taxon>Psychrobacter</taxon>
    </lineage>
</organism>
<sequence>MKVHTIGFTQKGAKDFFGMIKQQGIHTLIDVRLNNTSQLSAFAKKNDLKYFLKELCNCEYLHLPDLAPTKEILKPYQKKEISWEAYEDKFMNLMQRRRIERYLRSEDFNNSCLLCSEHLPHYCHRRLILEYLKKFNNDIQSNHLVNLL</sequence>
<evidence type="ECO:0000313" key="2">
    <source>
        <dbReference type="Proteomes" id="UP001461960"/>
    </source>
</evidence>
<dbReference type="RefSeq" id="WP_299218922.1">
    <property type="nucleotide sequence ID" value="NZ_JBDGHN010000005.1"/>
</dbReference>
<dbReference type="EMBL" id="JBDGHN010000005">
    <property type="protein sequence ID" value="MEN2751662.1"/>
    <property type="molecule type" value="Genomic_DNA"/>
</dbReference>
<reference evidence="1 2" key="1">
    <citation type="submission" date="2024-05" db="EMBL/GenBank/DDBJ databases">
        <authorList>
            <person name="Kim H.-Y."/>
            <person name="Kim E."/>
            <person name="Cai Y."/>
            <person name="Yang S.-M."/>
            <person name="Lee W."/>
        </authorList>
    </citation>
    <scope>NUCLEOTIDE SEQUENCE [LARGE SCALE GENOMIC DNA]</scope>
    <source>
        <strain evidence="1 2">FBL11</strain>
    </source>
</reference>
<evidence type="ECO:0000313" key="1">
    <source>
        <dbReference type="EMBL" id="MEN2751662.1"/>
    </source>
</evidence>
<comment type="caution">
    <text evidence="1">The sequence shown here is derived from an EMBL/GenBank/DDBJ whole genome shotgun (WGS) entry which is preliminary data.</text>
</comment>